<evidence type="ECO:0000256" key="11">
    <source>
        <dbReference type="SAM" id="MobiDB-lite"/>
    </source>
</evidence>
<evidence type="ECO:0000256" key="7">
    <source>
        <dbReference type="ARBA" id="ARBA00023209"/>
    </source>
</evidence>
<reference evidence="13" key="1">
    <citation type="submission" date="2019-07" db="EMBL/GenBank/DDBJ databases">
        <title>Hyphodiscus hymeniophilus genome sequencing and assembly.</title>
        <authorList>
            <person name="Kramer G."/>
            <person name="Nodwell J."/>
        </authorList>
    </citation>
    <scope>NUCLEOTIDE SEQUENCE</scope>
    <source>
        <strain evidence="13">ATCC 34498</strain>
    </source>
</reference>
<organism evidence="13 14">
    <name type="scientific">Hyphodiscus hymeniophilus</name>
    <dbReference type="NCBI Taxonomy" id="353542"/>
    <lineage>
        <taxon>Eukaryota</taxon>
        <taxon>Fungi</taxon>
        <taxon>Dikarya</taxon>
        <taxon>Ascomycota</taxon>
        <taxon>Pezizomycotina</taxon>
        <taxon>Leotiomycetes</taxon>
        <taxon>Helotiales</taxon>
        <taxon>Hyphodiscaceae</taxon>
        <taxon>Hyphodiscus</taxon>
    </lineage>
</organism>
<dbReference type="InterPro" id="IPR016270">
    <property type="entry name" value="PGS1"/>
</dbReference>
<keyword evidence="5" id="KW-0677">Repeat</keyword>
<evidence type="ECO:0000313" key="14">
    <source>
        <dbReference type="Proteomes" id="UP000785200"/>
    </source>
</evidence>
<keyword evidence="3 10" id="KW-0444">Lipid biosynthesis</keyword>
<dbReference type="InterPro" id="IPR001736">
    <property type="entry name" value="PLipase_D/transphosphatidylase"/>
</dbReference>
<dbReference type="CDD" id="cd09135">
    <property type="entry name" value="PLDc_PGS1_euk_1"/>
    <property type="match status" value="1"/>
</dbReference>
<comment type="similarity">
    <text evidence="2 10">Belongs to the CDP-alcohol phosphatidyltransferase class-II family.</text>
</comment>
<comment type="subcellular location">
    <subcellularLocation>
        <location evidence="10">Mitochondrion</location>
    </subcellularLocation>
</comment>
<evidence type="ECO:0000256" key="1">
    <source>
        <dbReference type="ARBA" id="ARBA00005042"/>
    </source>
</evidence>
<dbReference type="GO" id="GO:0005739">
    <property type="term" value="C:mitochondrion"/>
    <property type="evidence" value="ECO:0007669"/>
    <property type="project" value="UniProtKB-SubCell"/>
</dbReference>
<dbReference type="Gene3D" id="3.30.870.10">
    <property type="entry name" value="Endonuclease Chain A"/>
    <property type="match status" value="2"/>
</dbReference>
<dbReference type="PANTHER" id="PTHR12586">
    <property type="entry name" value="CDP-DIACYLGLYCEROL--SERINE O-PHOSPHATIDYLTRANSFERASE"/>
    <property type="match status" value="1"/>
</dbReference>
<dbReference type="Proteomes" id="UP000785200">
    <property type="component" value="Unassembled WGS sequence"/>
</dbReference>
<dbReference type="GO" id="GO:0032049">
    <property type="term" value="P:cardiolipin biosynthetic process"/>
    <property type="evidence" value="ECO:0007669"/>
    <property type="project" value="InterPro"/>
</dbReference>
<evidence type="ECO:0000256" key="3">
    <source>
        <dbReference type="ARBA" id="ARBA00022516"/>
    </source>
</evidence>
<dbReference type="SUPFAM" id="SSF56024">
    <property type="entry name" value="Phospholipase D/nuclease"/>
    <property type="match status" value="2"/>
</dbReference>
<gene>
    <name evidence="13" type="ORF">D0Z07_5126</name>
</gene>
<dbReference type="PROSITE" id="PS50035">
    <property type="entry name" value="PLD"/>
    <property type="match status" value="1"/>
</dbReference>
<keyword evidence="6 10" id="KW-0443">Lipid metabolism</keyword>
<keyword evidence="7 10" id="KW-0594">Phospholipid biosynthesis</keyword>
<evidence type="ECO:0000256" key="2">
    <source>
        <dbReference type="ARBA" id="ARBA00010682"/>
    </source>
</evidence>
<dbReference type="OrthoDB" id="10250191at2759"/>
<keyword evidence="10" id="KW-0547">Nucleotide-binding</keyword>
<keyword evidence="4 10" id="KW-0808">Transferase</keyword>
<dbReference type="EC" id="2.7.8.5" evidence="10"/>
<comment type="caution">
    <text evidence="13">The sequence shown here is derived from an EMBL/GenBank/DDBJ whole genome shotgun (WGS) entry which is preliminary data.</text>
</comment>
<proteinExistence type="inferred from homology"/>
<dbReference type="GO" id="GO:0008444">
    <property type="term" value="F:CDP-diacylglycerol-glycerol-3-phosphate 3-phosphatidyltransferase activity"/>
    <property type="evidence" value="ECO:0007669"/>
    <property type="project" value="UniProtKB-EC"/>
</dbReference>
<dbReference type="CDD" id="cd09137">
    <property type="entry name" value="PLDc_PGS1_euk_2"/>
    <property type="match status" value="1"/>
</dbReference>
<protein>
    <recommendedName>
        <fullName evidence="10">CDP-diacylglycerol--glycerol-3-phosphate 3-phosphatidyltransferase</fullName>
        <ecNumber evidence="10">2.7.8.5</ecNumber>
    </recommendedName>
</protein>
<evidence type="ECO:0000313" key="13">
    <source>
        <dbReference type="EMBL" id="KAG0648585.1"/>
    </source>
</evidence>
<dbReference type="SMART" id="SM00155">
    <property type="entry name" value="PLDc"/>
    <property type="match status" value="2"/>
</dbReference>
<comment type="function">
    <text evidence="10">Functions in the biosynthesis of the anionic phospholipids phosphatidylglycerol and cardiolipin.</text>
</comment>
<evidence type="ECO:0000256" key="5">
    <source>
        <dbReference type="ARBA" id="ARBA00022737"/>
    </source>
</evidence>
<comment type="pathway">
    <text evidence="1 10">Phospholipid metabolism; phosphatidylglycerol biosynthesis; phosphatidylglycerol from CDP-diacylglycerol: step 1/2.</text>
</comment>
<evidence type="ECO:0000256" key="6">
    <source>
        <dbReference type="ARBA" id="ARBA00023098"/>
    </source>
</evidence>
<sequence>MIIRSIPRCTATRRLQASRTLHVKQRKYSTSSPSLASTASPPASMLGAFTNELDKIAPKFEIYGSQVRILRSPSDFYETLKISTLQQALRAKPKLKLSILTDALRGTRESPDPSCASLLAPLVSEFGADRVEIRMYHTPNLTGLRKKYIPKRINEGWGLQHMKLYGTDDEIIISGANLSNDYFTNRQDRYHVFSSAEITSYFSKLHDAVSSLSFLVNPDPQLPAGYTLSWPSSNTALSPLEDPKKYITQAAKILTPLIQPEVSSSTSPTSPLRIEKQPNTIIYPLSQLTPLLPPSADTSTELPSITHILRTLSSSSYRNSTWTFTAGYFNPLPSLTTLLLSASSRSGTVITASPHANGFYNSPGISGLLPSAYTLLSRRFLERVENSHCSPSNPFGAAFAGDGIVLKEWRRGTVGEPGGWTYHAKGLWVSLDGEKGSSLSVVGSSNYTKRSYSLDLETGVCILTSDEGLRRRLGEERDGLQDFAEGVGMDDFIKTERRVGIKVRIAMWIVALVGGAL</sequence>
<keyword evidence="8 10" id="KW-1208">Phospholipid metabolism</keyword>
<dbReference type="GO" id="GO:0005524">
    <property type="term" value="F:ATP binding"/>
    <property type="evidence" value="ECO:0007669"/>
    <property type="project" value="UniProtKB-KW"/>
</dbReference>
<accession>A0A9P7AWZ9</accession>
<feature type="region of interest" description="Disordered" evidence="11">
    <location>
        <begin position="20"/>
        <end position="40"/>
    </location>
</feature>
<comment type="catalytic activity">
    <reaction evidence="9 10">
        <text>a CDP-1,2-diacyl-sn-glycerol + sn-glycerol 3-phosphate = a 1,2-diacyl-sn-glycero-3-phospho-(1'-sn-glycero-3'-phosphate) + CMP + H(+)</text>
        <dbReference type="Rhea" id="RHEA:12593"/>
        <dbReference type="ChEBI" id="CHEBI:15378"/>
        <dbReference type="ChEBI" id="CHEBI:57597"/>
        <dbReference type="ChEBI" id="CHEBI:58332"/>
        <dbReference type="ChEBI" id="CHEBI:60110"/>
        <dbReference type="ChEBI" id="CHEBI:60377"/>
        <dbReference type="EC" id="2.7.8.5"/>
    </reaction>
</comment>
<dbReference type="EMBL" id="VNKQ01000010">
    <property type="protein sequence ID" value="KAG0648585.1"/>
    <property type="molecule type" value="Genomic_DNA"/>
</dbReference>
<feature type="domain" description="PLD phosphodiesterase" evidence="12">
    <location>
        <begin position="156"/>
        <end position="182"/>
    </location>
</feature>
<name>A0A9P7AWZ9_9HELO</name>
<dbReference type="PANTHER" id="PTHR12586:SF1">
    <property type="entry name" value="CDP-DIACYLGLYCEROL--GLYCEROL-3-PHOSPHATE 3-PHOSPHATIDYLTRANSFERASE, MITOCHONDRIAL"/>
    <property type="match status" value="1"/>
</dbReference>
<keyword evidence="10" id="KW-0496">Mitochondrion</keyword>
<evidence type="ECO:0000256" key="4">
    <source>
        <dbReference type="ARBA" id="ARBA00022679"/>
    </source>
</evidence>
<dbReference type="AlphaFoldDB" id="A0A9P7AWZ9"/>
<evidence type="ECO:0000256" key="10">
    <source>
        <dbReference type="RuleBase" id="RU365024"/>
    </source>
</evidence>
<evidence type="ECO:0000256" key="9">
    <source>
        <dbReference type="ARBA" id="ARBA00048586"/>
    </source>
</evidence>
<keyword evidence="14" id="KW-1185">Reference proteome</keyword>
<keyword evidence="10" id="KW-0067">ATP-binding</keyword>
<evidence type="ECO:0000256" key="8">
    <source>
        <dbReference type="ARBA" id="ARBA00023264"/>
    </source>
</evidence>
<evidence type="ECO:0000259" key="12">
    <source>
        <dbReference type="PROSITE" id="PS50035"/>
    </source>
</evidence>
<feature type="compositionally biased region" description="Low complexity" evidence="11">
    <location>
        <begin position="29"/>
        <end position="40"/>
    </location>
</feature>